<dbReference type="AlphaFoldDB" id="A0AAV4MGM5"/>
<evidence type="ECO:0000313" key="2">
    <source>
        <dbReference type="Proteomes" id="UP001054945"/>
    </source>
</evidence>
<dbReference type="Proteomes" id="UP001054945">
    <property type="component" value="Unassembled WGS sequence"/>
</dbReference>
<reference evidence="1 2" key="1">
    <citation type="submission" date="2021-06" db="EMBL/GenBank/DDBJ databases">
        <title>Caerostris extrusa draft genome.</title>
        <authorList>
            <person name="Kono N."/>
            <person name="Arakawa K."/>
        </authorList>
    </citation>
    <scope>NUCLEOTIDE SEQUENCE [LARGE SCALE GENOMIC DNA]</scope>
</reference>
<proteinExistence type="predicted"/>
<comment type="caution">
    <text evidence="1">The sequence shown here is derived from an EMBL/GenBank/DDBJ whole genome shotgun (WGS) entry which is preliminary data.</text>
</comment>
<sequence length="110" mass="12317">MNKILSLPLSSFLDFRSGNCVKFSSNSSHAKVSIRNHPHLIRTPFGSIKEQKAFHFCQNSRRSLTHTVSKVPIRSFACQEGVTSQTILREQLCSMRGLSCLLVERLGLAV</sequence>
<name>A0AAV4MGM5_CAEEX</name>
<accession>A0AAV4MGM5</accession>
<keyword evidence="2" id="KW-1185">Reference proteome</keyword>
<dbReference type="EMBL" id="BPLR01002220">
    <property type="protein sequence ID" value="GIX71440.1"/>
    <property type="molecule type" value="Genomic_DNA"/>
</dbReference>
<organism evidence="1 2">
    <name type="scientific">Caerostris extrusa</name>
    <name type="common">Bark spider</name>
    <name type="synonym">Caerostris bankana</name>
    <dbReference type="NCBI Taxonomy" id="172846"/>
    <lineage>
        <taxon>Eukaryota</taxon>
        <taxon>Metazoa</taxon>
        <taxon>Ecdysozoa</taxon>
        <taxon>Arthropoda</taxon>
        <taxon>Chelicerata</taxon>
        <taxon>Arachnida</taxon>
        <taxon>Araneae</taxon>
        <taxon>Araneomorphae</taxon>
        <taxon>Entelegynae</taxon>
        <taxon>Araneoidea</taxon>
        <taxon>Araneidae</taxon>
        <taxon>Caerostris</taxon>
    </lineage>
</organism>
<protein>
    <submittedName>
        <fullName evidence="1">Uncharacterized protein</fullName>
    </submittedName>
</protein>
<evidence type="ECO:0000313" key="1">
    <source>
        <dbReference type="EMBL" id="GIX71440.1"/>
    </source>
</evidence>
<gene>
    <name evidence="1" type="ORF">CEXT_782511</name>
</gene>